<name>A0A0G0IPA6_9BACT</name>
<sequence length="140" mass="16728">MKLPWYVISKGSLLHHLPLIGKSTAQSLGPIILIPDNIYRDLKSEKPNPRHIALLIHEETHRKRQKKIGYLKFAYKYLFDSKFRFQEELLAVKEAMRYLKSMKIAFDFEKKAKFLSSYVYLWPVSKEYAEKELHKVWDEI</sequence>
<protein>
    <recommendedName>
        <fullName evidence="3">DUF45 domain-containing protein</fullName>
    </recommendedName>
</protein>
<dbReference type="Proteomes" id="UP000034917">
    <property type="component" value="Unassembled WGS sequence"/>
</dbReference>
<comment type="caution">
    <text evidence="1">The sequence shown here is derived from an EMBL/GenBank/DDBJ whole genome shotgun (WGS) entry which is preliminary data.</text>
</comment>
<dbReference type="AlphaFoldDB" id="A0A0G0IPA6"/>
<dbReference type="EMBL" id="LBSV01000004">
    <property type="protein sequence ID" value="KKQ26014.1"/>
    <property type="molecule type" value="Genomic_DNA"/>
</dbReference>
<evidence type="ECO:0008006" key="3">
    <source>
        <dbReference type="Google" id="ProtNLM"/>
    </source>
</evidence>
<gene>
    <name evidence="1" type="ORF">US40_C0004G0049</name>
</gene>
<evidence type="ECO:0000313" key="1">
    <source>
        <dbReference type="EMBL" id="KKQ26014.1"/>
    </source>
</evidence>
<organism evidence="1 2">
    <name type="scientific">Candidatus Roizmanbacteria bacterium GW2011_GWC2_37_13</name>
    <dbReference type="NCBI Taxonomy" id="1618486"/>
    <lineage>
        <taxon>Bacteria</taxon>
        <taxon>Candidatus Roizmaniibacteriota</taxon>
    </lineage>
</organism>
<accession>A0A0G0IPA6</accession>
<proteinExistence type="predicted"/>
<reference evidence="1 2" key="1">
    <citation type="journal article" date="2015" name="Nature">
        <title>rRNA introns, odd ribosomes, and small enigmatic genomes across a large radiation of phyla.</title>
        <authorList>
            <person name="Brown C.T."/>
            <person name="Hug L.A."/>
            <person name="Thomas B.C."/>
            <person name="Sharon I."/>
            <person name="Castelle C.J."/>
            <person name="Singh A."/>
            <person name="Wilkins M.J."/>
            <person name="Williams K.H."/>
            <person name="Banfield J.F."/>
        </authorList>
    </citation>
    <scope>NUCLEOTIDE SEQUENCE [LARGE SCALE GENOMIC DNA]</scope>
</reference>
<evidence type="ECO:0000313" key="2">
    <source>
        <dbReference type="Proteomes" id="UP000034917"/>
    </source>
</evidence>